<feature type="signal peptide" evidence="7">
    <location>
        <begin position="1"/>
        <end position="21"/>
    </location>
</feature>
<dbReference type="PROSITE" id="PS50026">
    <property type="entry name" value="EGF_3"/>
    <property type="match status" value="3"/>
</dbReference>
<dbReference type="InterPro" id="IPR000152">
    <property type="entry name" value="EGF-type_Asp/Asn_hydroxyl_site"/>
</dbReference>
<keyword evidence="2 7" id="KW-0732">Signal</keyword>
<comment type="caution">
    <text evidence="6">Lacks conserved residue(s) required for the propagation of feature annotation.</text>
</comment>
<dbReference type="InterPro" id="IPR024731">
    <property type="entry name" value="NELL2-like_EGF"/>
</dbReference>
<proteinExistence type="predicted"/>
<evidence type="ECO:0000256" key="5">
    <source>
        <dbReference type="ARBA" id="ARBA00023180"/>
    </source>
</evidence>
<keyword evidence="11" id="KW-1185">Reference proteome</keyword>
<dbReference type="PROSITE" id="PS01187">
    <property type="entry name" value="EGF_CA"/>
    <property type="match status" value="1"/>
</dbReference>
<evidence type="ECO:0000256" key="6">
    <source>
        <dbReference type="PROSITE-ProRule" id="PRU00076"/>
    </source>
</evidence>
<dbReference type="PROSITE" id="PS00010">
    <property type="entry name" value="ASX_HYDROXYL"/>
    <property type="match status" value="3"/>
</dbReference>
<reference evidence="10 11" key="1">
    <citation type="submission" date="2022-05" db="EMBL/GenBank/DDBJ databases">
        <authorList>
            <consortium name="Genoscope - CEA"/>
            <person name="William W."/>
        </authorList>
    </citation>
    <scope>NUCLEOTIDE SEQUENCE [LARGE SCALE GENOMIC DNA]</scope>
</reference>
<feature type="domain" description="EGF-like" evidence="8">
    <location>
        <begin position="238"/>
        <end position="278"/>
    </location>
</feature>
<dbReference type="PANTHER" id="PTHR24042">
    <property type="entry name" value="NEL HOMOLOG"/>
    <property type="match status" value="1"/>
</dbReference>
<comment type="caution">
    <text evidence="10">The sequence shown here is derived from an EMBL/GenBank/DDBJ whole genome shotgun (WGS) entry which is preliminary data.</text>
</comment>
<evidence type="ECO:0000256" key="7">
    <source>
        <dbReference type="SAM" id="SignalP"/>
    </source>
</evidence>
<gene>
    <name evidence="10" type="ORF">PEVE_00025120</name>
</gene>
<keyword evidence="4" id="KW-1015">Disulfide bond</keyword>
<evidence type="ECO:0000256" key="2">
    <source>
        <dbReference type="ARBA" id="ARBA00022729"/>
    </source>
</evidence>
<keyword evidence="1 6" id="KW-0245">EGF-like domain</keyword>
<dbReference type="InterPro" id="IPR009030">
    <property type="entry name" value="Growth_fac_rcpt_cys_sf"/>
</dbReference>
<evidence type="ECO:0000313" key="11">
    <source>
        <dbReference type="Proteomes" id="UP001159427"/>
    </source>
</evidence>
<dbReference type="CDD" id="cd00054">
    <property type="entry name" value="EGF_CA"/>
    <property type="match status" value="3"/>
</dbReference>
<keyword evidence="5" id="KW-0325">Glycoprotein</keyword>
<protein>
    <submittedName>
        <fullName evidence="10">Uncharacterized protein</fullName>
    </submittedName>
</protein>
<feature type="domain" description="EGF-like" evidence="8">
    <location>
        <begin position="197"/>
        <end position="237"/>
    </location>
</feature>
<sequence length="364" mass="40157">MTARIVFRIFVLALLLYSAVTQKCPAGGRSESSIVGWMLRGHVYDTLIAELPFTCVFKCREDNRCQSFNWVISLLTCEFNNRTKEARPENFIPNQDRSYYRRDLQRVPLGSIQELPAETCDEIKRSEGHAVSGKYWFSTIKSGTSLLAYCNMETNDIDECGASSPVCDINANCSNTRGSYICTCRTGYTGDGKTCQDFDECSASSPVCDLNANCSNTRGSYICTCRTGYTGEGKTCQDIDECNASLPVCDINANCSNTRGSYICTCKSGYTGDGKTCQVFAKGLNDSVILRDNEHHLANLSAWLKPVAQSESSKWKRCWRASVDGWAASTFHSGCDNKGPTVTIIRVGGKYIFGGYTSLSWGKL</sequence>
<evidence type="ECO:0000313" key="10">
    <source>
        <dbReference type="EMBL" id="CAH3193075.1"/>
    </source>
</evidence>
<dbReference type="InterPro" id="IPR000742">
    <property type="entry name" value="EGF"/>
</dbReference>
<keyword evidence="3" id="KW-0677">Repeat</keyword>
<dbReference type="InterPro" id="IPR001881">
    <property type="entry name" value="EGF-like_Ca-bd_dom"/>
</dbReference>
<evidence type="ECO:0000256" key="4">
    <source>
        <dbReference type="ARBA" id="ARBA00023157"/>
    </source>
</evidence>
<dbReference type="SUPFAM" id="SSF57184">
    <property type="entry name" value="Growth factor receptor domain"/>
    <property type="match status" value="1"/>
</dbReference>
<dbReference type="PANTHER" id="PTHR24042:SF5">
    <property type="entry name" value="EGF-LIKE CALCIUM-BINDING DOMAIN-CONTAINING PROTEIN"/>
    <property type="match status" value="1"/>
</dbReference>
<dbReference type="EMBL" id="CALNXI010003376">
    <property type="protein sequence ID" value="CAH3193075.1"/>
    <property type="molecule type" value="Genomic_DNA"/>
</dbReference>
<dbReference type="Pfam" id="PF07534">
    <property type="entry name" value="TLD"/>
    <property type="match status" value="1"/>
</dbReference>
<evidence type="ECO:0000259" key="8">
    <source>
        <dbReference type="PROSITE" id="PS50026"/>
    </source>
</evidence>
<dbReference type="InterPro" id="IPR051586">
    <property type="entry name" value="PKC-binding_NELL"/>
</dbReference>
<evidence type="ECO:0000259" key="9">
    <source>
        <dbReference type="PROSITE" id="PS51886"/>
    </source>
</evidence>
<dbReference type="InterPro" id="IPR006571">
    <property type="entry name" value="TLDc_dom"/>
</dbReference>
<dbReference type="PROSITE" id="PS51886">
    <property type="entry name" value="TLDC"/>
    <property type="match status" value="1"/>
</dbReference>
<dbReference type="Gene3D" id="2.10.25.10">
    <property type="entry name" value="Laminin"/>
    <property type="match status" value="3"/>
</dbReference>
<evidence type="ECO:0000256" key="1">
    <source>
        <dbReference type="ARBA" id="ARBA00022536"/>
    </source>
</evidence>
<dbReference type="PROSITE" id="PS01186">
    <property type="entry name" value="EGF_2"/>
    <property type="match status" value="3"/>
</dbReference>
<dbReference type="Proteomes" id="UP001159427">
    <property type="component" value="Unassembled WGS sequence"/>
</dbReference>
<name>A0ABN8SS11_9CNID</name>
<organism evidence="10 11">
    <name type="scientific">Porites evermanni</name>
    <dbReference type="NCBI Taxonomy" id="104178"/>
    <lineage>
        <taxon>Eukaryota</taxon>
        <taxon>Metazoa</taxon>
        <taxon>Cnidaria</taxon>
        <taxon>Anthozoa</taxon>
        <taxon>Hexacorallia</taxon>
        <taxon>Scleractinia</taxon>
        <taxon>Fungiina</taxon>
        <taxon>Poritidae</taxon>
        <taxon>Porites</taxon>
    </lineage>
</organism>
<accession>A0ABN8SS11</accession>
<dbReference type="SMART" id="SM00181">
    <property type="entry name" value="EGF"/>
    <property type="match status" value="3"/>
</dbReference>
<feature type="domain" description="EGF-like" evidence="8">
    <location>
        <begin position="156"/>
        <end position="196"/>
    </location>
</feature>
<dbReference type="InterPro" id="IPR018097">
    <property type="entry name" value="EGF_Ca-bd_CS"/>
</dbReference>
<feature type="chain" id="PRO_5045706955" evidence="7">
    <location>
        <begin position="22"/>
        <end position="364"/>
    </location>
</feature>
<dbReference type="SMART" id="SM00179">
    <property type="entry name" value="EGF_CA"/>
    <property type="match status" value="3"/>
</dbReference>
<evidence type="ECO:0000256" key="3">
    <source>
        <dbReference type="ARBA" id="ARBA00022737"/>
    </source>
</evidence>
<dbReference type="Pfam" id="PF12947">
    <property type="entry name" value="EGF_3"/>
    <property type="match status" value="3"/>
</dbReference>
<feature type="domain" description="TLDc" evidence="9">
    <location>
        <begin position="288"/>
        <end position="364"/>
    </location>
</feature>